<dbReference type="SMART" id="SM00855">
    <property type="entry name" value="PGAM"/>
    <property type="match status" value="1"/>
</dbReference>
<dbReference type="SUPFAM" id="SSF53254">
    <property type="entry name" value="Phosphoglycerate mutase-like"/>
    <property type="match status" value="1"/>
</dbReference>
<dbReference type="AlphaFoldDB" id="A0A381NS07"/>
<dbReference type="EMBL" id="UINC01000555">
    <property type="protein sequence ID" value="SUZ57361.1"/>
    <property type="molecule type" value="Genomic_DNA"/>
</dbReference>
<dbReference type="InterPro" id="IPR029033">
    <property type="entry name" value="His_PPase_superfam"/>
</dbReference>
<dbReference type="Pfam" id="PF00300">
    <property type="entry name" value="His_Phos_1"/>
    <property type="match status" value="1"/>
</dbReference>
<dbReference type="Gene3D" id="3.40.50.1240">
    <property type="entry name" value="Phosphoglycerate mutase-like"/>
    <property type="match status" value="1"/>
</dbReference>
<evidence type="ECO:0000313" key="1">
    <source>
        <dbReference type="EMBL" id="SUZ57361.1"/>
    </source>
</evidence>
<name>A0A381NS07_9ZZZZ</name>
<accession>A0A381NS07</accession>
<gene>
    <name evidence="1" type="ORF">METZ01_LOCUS10215</name>
</gene>
<reference evidence="1" key="1">
    <citation type="submission" date="2018-05" db="EMBL/GenBank/DDBJ databases">
        <authorList>
            <person name="Lanie J.A."/>
            <person name="Ng W.-L."/>
            <person name="Kazmierczak K.M."/>
            <person name="Andrzejewski T.M."/>
            <person name="Davidsen T.M."/>
            <person name="Wayne K.J."/>
            <person name="Tettelin H."/>
            <person name="Glass J.I."/>
            <person name="Rusch D."/>
            <person name="Podicherti R."/>
            <person name="Tsui H.-C.T."/>
            <person name="Winkler M.E."/>
        </authorList>
    </citation>
    <scope>NUCLEOTIDE SEQUENCE</scope>
</reference>
<dbReference type="CDD" id="cd07067">
    <property type="entry name" value="HP_PGM_like"/>
    <property type="match status" value="1"/>
</dbReference>
<dbReference type="InterPro" id="IPR013078">
    <property type="entry name" value="His_Pase_superF_clade-1"/>
</dbReference>
<proteinExistence type="predicted"/>
<protein>
    <recommendedName>
        <fullName evidence="2">Phosphohistidine phosphatase SixA</fullName>
    </recommendedName>
</protein>
<organism evidence="1">
    <name type="scientific">marine metagenome</name>
    <dbReference type="NCBI Taxonomy" id="408172"/>
    <lineage>
        <taxon>unclassified sequences</taxon>
        <taxon>metagenomes</taxon>
        <taxon>ecological metagenomes</taxon>
    </lineage>
</organism>
<sequence length="162" mass="17794">MKHKLLWIIRHGHAANSLDIPDFERPLSEKGQEQALRVGRCIHSATGAPEFILTSSAPRATATAKLLARESYIVVEQQEHLYLATVDELLVAARAIPCDIRSAAVVGHNPGITRLANLLADQTKYQLPPLGAVCFCTTHPWEDIGLSPLRVLRFISPNEDTA</sequence>
<evidence type="ECO:0008006" key="2">
    <source>
        <dbReference type="Google" id="ProtNLM"/>
    </source>
</evidence>